<dbReference type="Proteomes" id="UP000248480">
    <property type="component" value="Unplaced"/>
</dbReference>
<evidence type="ECO:0000256" key="1">
    <source>
        <dbReference type="ARBA" id="ARBA00004613"/>
    </source>
</evidence>
<evidence type="ECO:0000259" key="9">
    <source>
        <dbReference type="SMART" id="SM00043"/>
    </source>
</evidence>
<dbReference type="STRING" id="127582.A0A2Y9DKT2"/>
<evidence type="ECO:0000313" key="10">
    <source>
        <dbReference type="Proteomes" id="UP000248480"/>
    </source>
</evidence>
<sequence>MLQQVTLLLGLVVLRTQVWSIHYEFVDISKNLSYFVMSVEFAVFQYNEDNVDEYAYKLLRIRRSQRKRLTWIYLMDLEMGRTVCKKHEEDIENCPLQKGPGEKQVRCSFLVDALPIYTKFTLLNSTCVDE</sequence>
<evidence type="ECO:0000256" key="3">
    <source>
        <dbReference type="ARBA" id="ARBA00022525"/>
    </source>
</evidence>
<protein>
    <submittedName>
        <fullName evidence="11">Probable cystatin-16</fullName>
    </submittedName>
</protein>
<feature type="domain" description="Cystatin" evidence="9">
    <location>
        <begin position="20"/>
        <end position="128"/>
    </location>
</feature>
<evidence type="ECO:0000256" key="8">
    <source>
        <dbReference type="SAM" id="SignalP"/>
    </source>
</evidence>
<comment type="similarity">
    <text evidence="2">Belongs to the cystatin family.</text>
</comment>
<keyword evidence="10" id="KW-1185">Reference proteome</keyword>
<dbReference type="GO" id="GO:0004869">
    <property type="term" value="F:cysteine-type endopeptidase inhibitor activity"/>
    <property type="evidence" value="ECO:0007669"/>
    <property type="project" value="UniProtKB-KW"/>
</dbReference>
<dbReference type="Pfam" id="PF00031">
    <property type="entry name" value="Cystatin"/>
    <property type="match status" value="1"/>
</dbReference>
<evidence type="ECO:0000256" key="6">
    <source>
        <dbReference type="ARBA" id="ARBA00022729"/>
    </source>
</evidence>
<dbReference type="CDD" id="cd00042">
    <property type="entry name" value="CY"/>
    <property type="match status" value="1"/>
</dbReference>
<keyword evidence="4" id="KW-0646">Protease inhibitor</keyword>
<keyword evidence="6 8" id="KW-0732">Signal</keyword>
<dbReference type="SUPFAM" id="SSF54403">
    <property type="entry name" value="Cystatin/monellin"/>
    <property type="match status" value="1"/>
</dbReference>
<feature type="chain" id="PRO_5018708014" evidence="8">
    <location>
        <begin position="21"/>
        <end position="130"/>
    </location>
</feature>
<evidence type="ECO:0000256" key="7">
    <source>
        <dbReference type="ARBA" id="ARBA00023157"/>
    </source>
</evidence>
<dbReference type="OrthoDB" id="9829654at2759"/>
<evidence type="ECO:0000313" key="11">
    <source>
        <dbReference type="RefSeq" id="XP_004376532.1"/>
    </source>
</evidence>
<dbReference type="GeneID" id="101345968"/>
<dbReference type="KEGG" id="tmu:101345968"/>
<name>A0A2Y9DKT2_TRIMA</name>
<dbReference type="InParanoid" id="A0A2Y9DKT2"/>
<proteinExistence type="inferred from homology"/>
<dbReference type="RefSeq" id="XP_004376532.1">
    <property type="nucleotide sequence ID" value="XM_004376475.1"/>
</dbReference>
<feature type="signal peptide" evidence="8">
    <location>
        <begin position="1"/>
        <end position="20"/>
    </location>
</feature>
<dbReference type="InterPro" id="IPR000010">
    <property type="entry name" value="Cystatin_dom"/>
</dbReference>
<organism evidence="10 11">
    <name type="scientific">Trichechus manatus latirostris</name>
    <name type="common">Florida manatee</name>
    <dbReference type="NCBI Taxonomy" id="127582"/>
    <lineage>
        <taxon>Eukaryota</taxon>
        <taxon>Metazoa</taxon>
        <taxon>Chordata</taxon>
        <taxon>Craniata</taxon>
        <taxon>Vertebrata</taxon>
        <taxon>Euteleostomi</taxon>
        <taxon>Mammalia</taxon>
        <taxon>Eutheria</taxon>
        <taxon>Afrotheria</taxon>
        <taxon>Sirenia</taxon>
        <taxon>Trichechidae</taxon>
        <taxon>Trichechus</taxon>
    </lineage>
</organism>
<dbReference type="SMART" id="SM00043">
    <property type="entry name" value="CY"/>
    <property type="match status" value="1"/>
</dbReference>
<dbReference type="Gene3D" id="3.10.450.10">
    <property type="match status" value="1"/>
</dbReference>
<dbReference type="InterPro" id="IPR046350">
    <property type="entry name" value="Cystatin_sf"/>
</dbReference>
<gene>
    <name evidence="11" type="primary">LOC101345968</name>
</gene>
<keyword evidence="7" id="KW-1015">Disulfide bond</keyword>
<keyword evidence="3" id="KW-0964">Secreted</keyword>
<dbReference type="GO" id="GO:0005576">
    <property type="term" value="C:extracellular region"/>
    <property type="evidence" value="ECO:0007669"/>
    <property type="project" value="UniProtKB-SubCell"/>
</dbReference>
<keyword evidence="5" id="KW-0789">Thiol protease inhibitor</keyword>
<comment type="subcellular location">
    <subcellularLocation>
        <location evidence="1">Secreted</location>
    </subcellularLocation>
</comment>
<dbReference type="AlphaFoldDB" id="A0A2Y9DKT2"/>
<dbReference type="PANTHER" id="PTHR47393">
    <property type="entry name" value="CYSTATIN-12-RELATED"/>
    <property type="match status" value="1"/>
</dbReference>
<evidence type="ECO:0000256" key="5">
    <source>
        <dbReference type="ARBA" id="ARBA00022704"/>
    </source>
</evidence>
<accession>A0A2Y9DKT2</accession>
<dbReference type="InterPro" id="IPR052333">
    <property type="entry name" value="Cystatin_spermatogenesis"/>
</dbReference>
<dbReference type="PANTHER" id="PTHR47393:SF1">
    <property type="entry name" value="CYSTATIN-12"/>
    <property type="match status" value="1"/>
</dbReference>
<evidence type="ECO:0000256" key="4">
    <source>
        <dbReference type="ARBA" id="ARBA00022690"/>
    </source>
</evidence>
<reference evidence="11" key="1">
    <citation type="submission" date="2025-08" db="UniProtKB">
        <authorList>
            <consortium name="RefSeq"/>
        </authorList>
    </citation>
    <scope>IDENTIFICATION</scope>
</reference>
<evidence type="ECO:0000256" key="2">
    <source>
        <dbReference type="ARBA" id="ARBA00009403"/>
    </source>
</evidence>